<feature type="compositionally biased region" description="Low complexity" evidence="1">
    <location>
        <begin position="289"/>
        <end position="306"/>
    </location>
</feature>
<feature type="compositionally biased region" description="Polar residues" evidence="1">
    <location>
        <begin position="323"/>
        <end position="335"/>
    </location>
</feature>
<feature type="compositionally biased region" description="Basic and acidic residues" evidence="1">
    <location>
        <begin position="310"/>
        <end position="320"/>
    </location>
</feature>
<proteinExistence type="predicted"/>
<name>A0A1Q8VGV2_9ACTO</name>
<reference evidence="3 4" key="1">
    <citation type="submission" date="2016-12" db="EMBL/GenBank/DDBJ databases">
        <title>Genomic comparison of strains in the 'Actinomyces naeslundii' group.</title>
        <authorList>
            <person name="Mughal S.R."/>
            <person name="Do T."/>
            <person name="Gilbert S.C."/>
            <person name="Witherden E.A."/>
            <person name="Didelot X."/>
            <person name="Beighton D."/>
        </authorList>
    </citation>
    <scope>NUCLEOTIDE SEQUENCE [LARGE SCALE GENOMIC DNA]</scope>
    <source>
        <strain evidence="3 4">R21091</strain>
    </source>
</reference>
<gene>
    <name evidence="3" type="ORF">BKH31_04525</name>
</gene>
<organism evidence="3 4">
    <name type="scientific">Actinomyces oris</name>
    <dbReference type="NCBI Taxonomy" id="544580"/>
    <lineage>
        <taxon>Bacteria</taxon>
        <taxon>Bacillati</taxon>
        <taxon>Actinomycetota</taxon>
        <taxon>Actinomycetes</taxon>
        <taxon>Actinomycetales</taxon>
        <taxon>Actinomycetaceae</taxon>
        <taxon>Actinomyces</taxon>
    </lineage>
</organism>
<sequence>MAIYLRTCPTTSIKVLGCLGTLAAAGIALLYPLILVLTAFALGALDEAVDYPEGNESIANAATAVGATPLIFSFVLTSVIFGATSCFTGTDQWLTKNSTVTHRDIASARFLHVAQNPNSRAVGMLWAMLAGMLVTASPFTMMSIPHSLIYSDSTQDLVVGATWILGLAHIGLFVALKRAAARRRASAVRLRTYGMAVADPKSFSLPLPAGRNNFSIQEVPARLGRVTVQAIYAPPTGGAEPGRPVVIPRLSLTVRPSRLDDARTRVEARLDEVWRAAQLIRTSIEQEETAPAPTSEAEPNPTHQSSPAPPHHDAAADHDQPQTGNAPPTSGGSTT</sequence>
<dbReference type="EMBL" id="MSKK01000014">
    <property type="protein sequence ID" value="OLO47313.1"/>
    <property type="molecule type" value="Genomic_DNA"/>
</dbReference>
<dbReference type="OrthoDB" id="3259803at2"/>
<dbReference type="Proteomes" id="UP000186471">
    <property type="component" value="Unassembled WGS sequence"/>
</dbReference>
<dbReference type="AlphaFoldDB" id="A0A1Q8VGV2"/>
<protein>
    <submittedName>
        <fullName evidence="3">Uncharacterized protein</fullName>
    </submittedName>
</protein>
<evidence type="ECO:0000256" key="1">
    <source>
        <dbReference type="SAM" id="MobiDB-lite"/>
    </source>
</evidence>
<evidence type="ECO:0000313" key="4">
    <source>
        <dbReference type="Proteomes" id="UP000186471"/>
    </source>
</evidence>
<accession>A0A1Q8VGV2</accession>
<feature type="transmembrane region" description="Helical" evidence="2">
    <location>
        <begin position="65"/>
        <end position="87"/>
    </location>
</feature>
<feature type="region of interest" description="Disordered" evidence="1">
    <location>
        <begin position="282"/>
        <end position="335"/>
    </location>
</feature>
<feature type="transmembrane region" description="Helical" evidence="2">
    <location>
        <begin position="125"/>
        <end position="145"/>
    </location>
</feature>
<dbReference type="RefSeq" id="WP_075411261.1">
    <property type="nucleotide sequence ID" value="NZ_MSKK01000014.1"/>
</dbReference>
<keyword evidence="2" id="KW-0472">Membrane</keyword>
<keyword evidence="2" id="KW-0812">Transmembrane</keyword>
<feature type="transmembrane region" description="Helical" evidence="2">
    <location>
        <begin position="21"/>
        <end position="45"/>
    </location>
</feature>
<evidence type="ECO:0000256" key="2">
    <source>
        <dbReference type="SAM" id="Phobius"/>
    </source>
</evidence>
<keyword evidence="2" id="KW-1133">Transmembrane helix</keyword>
<comment type="caution">
    <text evidence="3">The sequence shown here is derived from an EMBL/GenBank/DDBJ whole genome shotgun (WGS) entry which is preliminary data.</text>
</comment>
<evidence type="ECO:0000313" key="3">
    <source>
        <dbReference type="EMBL" id="OLO47313.1"/>
    </source>
</evidence>
<feature type="transmembrane region" description="Helical" evidence="2">
    <location>
        <begin position="157"/>
        <end position="176"/>
    </location>
</feature>